<proteinExistence type="predicted"/>
<gene>
    <name evidence="1" type="ORF">METZ01_LOCUS490746</name>
</gene>
<accession>A0A383D098</accession>
<name>A0A383D098_9ZZZZ</name>
<dbReference type="AlphaFoldDB" id="A0A383D098"/>
<reference evidence="1" key="1">
    <citation type="submission" date="2018-05" db="EMBL/GenBank/DDBJ databases">
        <authorList>
            <person name="Lanie J.A."/>
            <person name="Ng W.-L."/>
            <person name="Kazmierczak K.M."/>
            <person name="Andrzejewski T.M."/>
            <person name="Davidsen T.M."/>
            <person name="Wayne K.J."/>
            <person name="Tettelin H."/>
            <person name="Glass J.I."/>
            <person name="Rusch D."/>
            <person name="Podicherti R."/>
            <person name="Tsui H.-C.T."/>
            <person name="Winkler M.E."/>
        </authorList>
    </citation>
    <scope>NUCLEOTIDE SEQUENCE</scope>
</reference>
<dbReference type="EMBL" id="UINC01213217">
    <property type="protein sequence ID" value="SVE37892.1"/>
    <property type="molecule type" value="Genomic_DNA"/>
</dbReference>
<sequence length="47" mass="5663">GLFIKFQKDYKKINSVGYSSLLYLISAPMNTKNYYSWYWFFNHKGVT</sequence>
<protein>
    <submittedName>
        <fullName evidence="1">Uncharacterized protein</fullName>
    </submittedName>
</protein>
<evidence type="ECO:0000313" key="1">
    <source>
        <dbReference type="EMBL" id="SVE37892.1"/>
    </source>
</evidence>
<organism evidence="1">
    <name type="scientific">marine metagenome</name>
    <dbReference type="NCBI Taxonomy" id="408172"/>
    <lineage>
        <taxon>unclassified sequences</taxon>
        <taxon>metagenomes</taxon>
        <taxon>ecological metagenomes</taxon>
    </lineage>
</organism>
<feature type="non-terminal residue" evidence="1">
    <location>
        <position position="1"/>
    </location>
</feature>